<protein>
    <submittedName>
        <fullName evidence="2">Uncharacterized protein</fullName>
    </submittedName>
</protein>
<feature type="transmembrane region" description="Helical" evidence="1">
    <location>
        <begin position="15"/>
        <end position="36"/>
    </location>
</feature>
<organism evidence="2">
    <name type="scientific">Siphoviridae sp. ctTrD1</name>
    <dbReference type="NCBI Taxonomy" id="2825524"/>
    <lineage>
        <taxon>Viruses</taxon>
        <taxon>Duplodnaviria</taxon>
        <taxon>Heunggongvirae</taxon>
        <taxon>Uroviricota</taxon>
        <taxon>Caudoviricetes</taxon>
    </lineage>
</organism>
<evidence type="ECO:0000313" key="2">
    <source>
        <dbReference type="EMBL" id="DAE08950.1"/>
    </source>
</evidence>
<keyword evidence="1" id="KW-1133">Transmembrane helix</keyword>
<sequence>MSDLVSRVNKNGVNIIYDILCVVILIESFNMGKCYLGAI</sequence>
<dbReference type="EMBL" id="BK015480">
    <property type="protein sequence ID" value="DAE08950.1"/>
    <property type="molecule type" value="Genomic_DNA"/>
</dbReference>
<name>A0A8S5PPC1_9CAUD</name>
<proteinExistence type="predicted"/>
<keyword evidence="1" id="KW-0472">Membrane</keyword>
<accession>A0A8S5PPC1</accession>
<keyword evidence="1" id="KW-0812">Transmembrane</keyword>
<evidence type="ECO:0000256" key="1">
    <source>
        <dbReference type="SAM" id="Phobius"/>
    </source>
</evidence>
<reference evidence="2" key="1">
    <citation type="journal article" date="2021" name="Proc. Natl. Acad. Sci. U.S.A.">
        <title>A Catalog of Tens of Thousands of Viruses from Human Metagenomes Reveals Hidden Associations with Chronic Diseases.</title>
        <authorList>
            <person name="Tisza M.J."/>
            <person name="Buck C.B."/>
        </authorList>
    </citation>
    <scope>NUCLEOTIDE SEQUENCE</scope>
    <source>
        <strain evidence="2">CtTrD1</strain>
    </source>
</reference>